<reference evidence="2" key="2">
    <citation type="submission" date="2021-03" db="UniProtKB">
        <authorList>
            <consortium name="EnsemblPlants"/>
        </authorList>
    </citation>
    <scope>IDENTIFICATION</scope>
</reference>
<dbReference type="EnsemblPlants" id="evm.model.01.2491">
    <property type="protein sequence ID" value="cds.evm.model.01.2491"/>
    <property type="gene ID" value="evm.TU.01.2491"/>
</dbReference>
<proteinExistence type="predicted"/>
<evidence type="ECO:0000313" key="3">
    <source>
        <dbReference type="Proteomes" id="UP000596661"/>
    </source>
</evidence>
<protein>
    <submittedName>
        <fullName evidence="2">Uncharacterized protein</fullName>
    </submittedName>
</protein>
<feature type="transmembrane region" description="Helical" evidence="1">
    <location>
        <begin position="12"/>
        <end position="32"/>
    </location>
</feature>
<dbReference type="EMBL" id="UZAU01000073">
    <property type="status" value="NOT_ANNOTATED_CDS"/>
    <property type="molecule type" value="Genomic_DNA"/>
</dbReference>
<evidence type="ECO:0000313" key="2">
    <source>
        <dbReference type="EnsemblPlants" id="cds.evm.model.01.2491"/>
    </source>
</evidence>
<reference evidence="2" key="1">
    <citation type="submission" date="2018-11" db="EMBL/GenBank/DDBJ databases">
        <authorList>
            <person name="Grassa J C."/>
        </authorList>
    </citation>
    <scope>NUCLEOTIDE SEQUENCE [LARGE SCALE GENOMIC DNA]</scope>
</reference>
<name>A0A803NLD5_CANSA</name>
<keyword evidence="1" id="KW-1133">Transmembrane helix</keyword>
<organism evidence="2 3">
    <name type="scientific">Cannabis sativa</name>
    <name type="common">Hemp</name>
    <name type="synonym">Marijuana</name>
    <dbReference type="NCBI Taxonomy" id="3483"/>
    <lineage>
        <taxon>Eukaryota</taxon>
        <taxon>Viridiplantae</taxon>
        <taxon>Streptophyta</taxon>
        <taxon>Embryophyta</taxon>
        <taxon>Tracheophyta</taxon>
        <taxon>Spermatophyta</taxon>
        <taxon>Magnoliopsida</taxon>
        <taxon>eudicotyledons</taxon>
        <taxon>Gunneridae</taxon>
        <taxon>Pentapetalae</taxon>
        <taxon>rosids</taxon>
        <taxon>fabids</taxon>
        <taxon>Rosales</taxon>
        <taxon>Cannabaceae</taxon>
        <taxon>Cannabis</taxon>
    </lineage>
</organism>
<dbReference type="AlphaFoldDB" id="A0A803NLD5"/>
<dbReference type="Gramene" id="evm.model.01.2491">
    <property type="protein sequence ID" value="cds.evm.model.01.2491"/>
    <property type="gene ID" value="evm.TU.01.2491"/>
</dbReference>
<evidence type="ECO:0000256" key="1">
    <source>
        <dbReference type="SAM" id="Phobius"/>
    </source>
</evidence>
<keyword evidence="3" id="KW-1185">Reference proteome</keyword>
<keyword evidence="1" id="KW-0472">Membrane</keyword>
<sequence>MVEAAGGSCNACFYGVGCSCPVVQAMLVVIVMEPLYEKFRKQAPPVFLGGGCPGLVGYGGSYDGRDKTQR</sequence>
<dbReference type="Proteomes" id="UP000596661">
    <property type="component" value="Chromosome 1"/>
</dbReference>
<accession>A0A803NLD5</accession>
<keyword evidence="1" id="KW-0812">Transmembrane</keyword>